<dbReference type="EMBL" id="LAZR01006507">
    <property type="protein sequence ID" value="KKM91636.1"/>
    <property type="molecule type" value="Genomic_DNA"/>
</dbReference>
<name>A0A0F9LWW8_9ZZZZ</name>
<sequence>MNNPYPVFILEGTGHTVKNQRHNDYKEGWDAREVVTKELYVALKGVNPYLLT</sequence>
<reference evidence="1" key="1">
    <citation type="journal article" date="2015" name="Nature">
        <title>Complex archaea that bridge the gap between prokaryotes and eukaryotes.</title>
        <authorList>
            <person name="Spang A."/>
            <person name="Saw J.H."/>
            <person name="Jorgensen S.L."/>
            <person name="Zaremba-Niedzwiedzka K."/>
            <person name="Martijn J."/>
            <person name="Lind A.E."/>
            <person name="van Eijk R."/>
            <person name="Schleper C."/>
            <person name="Guy L."/>
            <person name="Ettema T.J."/>
        </authorList>
    </citation>
    <scope>NUCLEOTIDE SEQUENCE</scope>
</reference>
<evidence type="ECO:0000313" key="1">
    <source>
        <dbReference type="EMBL" id="KKM91636.1"/>
    </source>
</evidence>
<dbReference type="AlphaFoldDB" id="A0A0F9LWW8"/>
<organism evidence="1">
    <name type="scientific">marine sediment metagenome</name>
    <dbReference type="NCBI Taxonomy" id="412755"/>
    <lineage>
        <taxon>unclassified sequences</taxon>
        <taxon>metagenomes</taxon>
        <taxon>ecological metagenomes</taxon>
    </lineage>
</organism>
<gene>
    <name evidence="1" type="ORF">LCGC14_1226450</name>
</gene>
<proteinExistence type="predicted"/>
<accession>A0A0F9LWW8</accession>
<comment type="caution">
    <text evidence="1">The sequence shown here is derived from an EMBL/GenBank/DDBJ whole genome shotgun (WGS) entry which is preliminary data.</text>
</comment>
<feature type="non-terminal residue" evidence="1">
    <location>
        <position position="52"/>
    </location>
</feature>
<protein>
    <submittedName>
        <fullName evidence="1">Uncharacterized protein</fullName>
    </submittedName>
</protein>